<evidence type="ECO:0000313" key="6">
    <source>
        <dbReference type="Proteomes" id="UP001470230"/>
    </source>
</evidence>
<dbReference type="PROSITE" id="PS00640">
    <property type="entry name" value="THIOL_PROTEASE_ASN"/>
    <property type="match status" value="1"/>
</dbReference>
<dbReference type="SMART" id="SM00848">
    <property type="entry name" value="Inhibitor_I29"/>
    <property type="match status" value="1"/>
</dbReference>
<dbReference type="PROSITE" id="PS00139">
    <property type="entry name" value="THIOL_PROTEASE_CYS"/>
    <property type="match status" value="1"/>
</dbReference>
<evidence type="ECO:0000256" key="2">
    <source>
        <dbReference type="ARBA" id="ARBA00023157"/>
    </source>
</evidence>
<reference evidence="5 6" key="1">
    <citation type="submission" date="2024-04" db="EMBL/GenBank/DDBJ databases">
        <title>Tritrichomonas musculus Genome.</title>
        <authorList>
            <person name="Alves-Ferreira E."/>
            <person name="Grigg M."/>
            <person name="Lorenzi H."/>
            <person name="Galac M."/>
        </authorList>
    </citation>
    <scope>NUCLEOTIDE SEQUENCE [LARGE SCALE GENOMIC DNA]</scope>
    <source>
        <strain evidence="5 6">EAF2021</strain>
    </source>
</reference>
<dbReference type="SUPFAM" id="SSF54001">
    <property type="entry name" value="Cysteine proteinases"/>
    <property type="match status" value="1"/>
</dbReference>
<comment type="caution">
    <text evidence="5">The sequence shown here is derived from an EMBL/GenBank/DDBJ whole genome shotgun (WGS) entry which is preliminary data.</text>
</comment>
<name>A0ABR2L2N8_9EUKA</name>
<feature type="domain" description="Peptidase C1A papain C-terminal" evidence="3">
    <location>
        <begin position="75"/>
        <end position="289"/>
    </location>
</feature>
<protein>
    <recommendedName>
        <fullName evidence="7">Clan CA, family C1, cathepsin L-like cysteine peptidase</fullName>
    </recommendedName>
</protein>
<gene>
    <name evidence="5" type="ORF">M9Y10_015587</name>
</gene>
<dbReference type="Pfam" id="PF00112">
    <property type="entry name" value="Peptidase_C1"/>
    <property type="match status" value="1"/>
</dbReference>
<comment type="similarity">
    <text evidence="1">Belongs to the peptidase C1 family.</text>
</comment>
<dbReference type="Proteomes" id="UP001470230">
    <property type="component" value="Unassembled WGS sequence"/>
</dbReference>
<dbReference type="EMBL" id="JAPFFF010000002">
    <property type="protein sequence ID" value="KAK8897625.1"/>
    <property type="molecule type" value="Genomic_DNA"/>
</dbReference>
<dbReference type="InterPro" id="IPR013201">
    <property type="entry name" value="Prot_inhib_I29"/>
</dbReference>
<evidence type="ECO:0000259" key="3">
    <source>
        <dbReference type="SMART" id="SM00645"/>
    </source>
</evidence>
<dbReference type="InterPro" id="IPR038765">
    <property type="entry name" value="Papain-like_cys_pep_sf"/>
</dbReference>
<organism evidence="5 6">
    <name type="scientific">Tritrichomonas musculus</name>
    <dbReference type="NCBI Taxonomy" id="1915356"/>
    <lineage>
        <taxon>Eukaryota</taxon>
        <taxon>Metamonada</taxon>
        <taxon>Parabasalia</taxon>
        <taxon>Tritrichomonadida</taxon>
        <taxon>Tritrichomonadidae</taxon>
        <taxon>Tritrichomonas</taxon>
    </lineage>
</organism>
<dbReference type="InterPro" id="IPR013128">
    <property type="entry name" value="Peptidase_C1A"/>
</dbReference>
<evidence type="ECO:0000256" key="1">
    <source>
        <dbReference type="ARBA" id="ARBA00008455"/>
    </source>
</evidence>
<evidence type="ECO:0000313" key="5">
    <source>
        <dbReference type="EMBL" id="KAK8897625.1"/>
    </source>
</evidence>
<dbReference type="InterPro" id="IPR025661">
    <property type="entry name" value="Pept_asp_AS"/>
</dbReference>
<dbReference type="PRINTS" id="PR00705">
    <property type="entry name" value="PAPAIN"/>
</dbReference>
<proteinExistence type="inferred from homology"/>
<dbReference type="PANTHER" id="PTHR12411">
    <property type="entry name" value="CYSTEINE PROTEASE FAMILY C1-RELATED"/>
    <property type="match status" value="1"/>
</dbReference>
<dbReference type="SMART" id="SM00645">
    <property type="entry name" value="Pept_C1"/>
    <property type="match status" value="1"/>
</dbReference>
<dbReference type="InterPro" id="IPR039417">
    <property type="entry name" value="Peptidase_C1A_papain-like"/>
</dbReference>
<keyword evidence="6" id="KW-1185">Reference proteome</keyword>
<accession>A0ABR2L2N8</accession>
<dbReference type="InterPro" id="IPR000169">
    <property type="entry name" value="Pept_cys_AS"/>
</dbReference>
<dbReference type="InterPro" id="IPR000668">
    <property type="entry name" value="Peptidase_C1A_C"/>
</dbReference>
<sequence length="290" mass="32639">MRSTNQFYTGDEYFLRFGIYLTNSRFVKEHNKANNYFKLALNKFAVYTPSEYRSLLGLRQKAYQSKATKSTKKHNAESLDWRDKGVVNPVQDQGQCGSCWAFSAIQAIESSNAIKTGQLYKFSEQDQIDCNTFCSGCHGGLMMDVFQWTMHHHNGTFCLQKDYPYTATEGTCNFDNVPHYGTISNFDNIFLMDEEDLFEKVQIGPVSVGIDASTASFQLYSEGIFSDDDCSSLYLDHGVGCVGYGSTSDGTDFWIVRNSWGADWGENGYVRMLRGENMCGIATTATIPYA</sequence>
<evidence type="ECO:0008006" key="7">
    <source>
        <dbReference type="Google" id="ProtNLM"/>
    </source>
</evidence>
<keyword evidence="2" id="KW-1015">Disulfide bond</keyword>
<dbReference type="Pfam" id="PF08246">
    <property type="entry name" value="Inhibitor_I29"/>
    <property type="match status" value="1"/>
</dbReference>
<dbReference type="Gene3D" id="3.90.70.10">
    <property type="entry name" value="Cysteine proteinases"/>
    <property type="match status" value="1"/>
</dbReference>
<evidence type="ECO:0000259" key="4">
    <source>
        <dbReference type="SMART" id="SM00848"/>
    </source>
</evidence>
<dbReference type="CDD" id="cd02248">
    <property type="entry name" value="Peptidase_C1A"/>
    <property type="match status" value="1"/>
</dbReference>
<feature type="domain" description="Cathepsin propeptide inhibitor" evidence="4">
    <location>
        <begin position="1"/>
        <end position="52"/>
    </location>
</feature>